<name>A0A015LZ11_RHIIW</name>
<organism evidence="1 2">
    <name type="scientific">Rhizophagus irregularis (strain DAOM 197198w)</name>
    <name type="common">Glomus intraradices</name>
    <dbReference type="NCBI Taxonomy" id="1432141"/>
    <lineage>
        <taxon>Eukaryota</taxon>
        <taxon>Fungi</taxon>
        <taxon>Fungi incertae sedis</taxon>
        <taxon>Mucoromycota</taxon>
        <taxon>Glomeromycotina</taxon>
        <taxon>Glomeromycetes</taxon>
        <taxon>Glomerales</taxon>
        <taxon>Glomeraceae</taxon>
        <taxon>Rhizophagus</taxon>
    </lineage>
</organism>
<sequence>MFLKNSQNSFINKLVIRNRVNKSSIVPYIKKYIMKEKRVKYLAILETLIGKDEDLFSQKDEVEEFKLYDIQVLNYYDLFIDINNYVKEIE</sequence>
<protein>
    <submittedName>
        <fullName evidence="1">Uncharacterized protein</fullName>
    </submittedName>
</protein>
<proteinExistence type="predicted"/>
<accession>A0A015LZ11</accession>
<evidence type="ECO:0000313" key="2">
    <source>
        <dbReference type="Proteomes" id="UP000022910"/>
    </source>
</evidence>
<dbReference type="AlphaFoldDB" id="A0A015LZ11"/>
<reference evidence="1 2" key="1">
    <citation type="submission" date="2014-02" db="EMBL/GenBank/DDBJ databases">
        <title>Single nucleus genome sequencing reveals high similarity among nuclei of an endomycorrhizal fungus.</title>
        <authorList>
            <person name="Lin K."/>
            <person name="Geurts R."/>
            <person name="Zhang Z."/>
            <person name="Limpens E."/>
            <person name="Saunders D.G."/>
            <person name="Mu D."/>
            <person name="Pang E."/>
            <person name="Cao H."/>
            <person name="Cha H."/>
            <person name="Lin T."/>
            <person name="Zhou Q."/>
            <person name="Shang Y."/>
            <person name="Li Y."/>
            <person name="Ivanov S."/>
            <person name="Sharma T."/>
            <person name="Velzen R.V."/>
            <person name="Ruijter N.D."/>
            <person name="Aanen D.K."/>
            <person name="Win J."/>
            <person name="Kamoun S."/>
            <person name="Bisseling T."/>
            <person name="Huang S."/>
        </authorList>
    </citation>
    <scope>NUCLEOTIDE SEQUENCE [LARGE SCALE GENOMIC DNA]</scope>
    <source>
        <strain evidence="2">DAOM197198w</strain>
    </source>
</reference>
<dbReference type="EMBL" id="JEMT01009841">
    <property type="protein sequence ID" value="EXX77971.1"/>
    <property type="molecule type" value="Genomic_DNA"/>
</dbReference>
<dbReference type="HOGENOM" id="CLU_065500_2_0_1"/>
<gene>
    <name evidence="1" type="ORF">RirG_019070</name>
</gene>
<dbReference type="OrthoDB" id="2483308at2759"/>
<comment type="caution">
    <text evidence="1">The sequence shown here is derived from an EMBL/GenBank/DDBJ whole genome shotgun (WGS) entry which is preliminary data.</text>
</comment>
<dbReference type="Proteomes" id="UP000022910">
    <property type="component" value="Unassembled WGS sequence"/>
</dbReference>
<evidence type="ECO:0000313" key="1">
    <source>
        <dbReference type="EMBL" id="EXX77971.1"/>
    </source>
</evidence>
<keyword evidence="2" id="KW-1185">Reference proteome</keyword>